<keyword evidence="3" id="KW-1185">Reference proteome</keyword>
<dbReference type="KEGG" id="tas:TASI_0107"/>
<protein>
    <submittedName>
        <fullName evidence="2">Uncharacterized protein</fullName>
    </submittedName>
</protein>
<evidence type="ECO:0000256" key="1">
    <source>
        <dbReference type="SAM" id="SignalP"/>
    </source>
</evidence>
<feature type="signal peptide" evidence="1">
    <location>
        <begin position="1"/>
        <end position="23"/>
    </location>
</feature>
<dbReference type="AlphaFoldDB" id="G4QD81"/>
<gene>
    <name evidence="2" type="ordered locus">TASI_0107</name>
</gene>
<dbReference type="RefSeq" id="WP_014110797.1">
    <property type="nucleotide sequence ID" value="NC_016043.1"/>
</dbReference>
<accession>G4QD81</accession>
<organism evidence="2 3">
    <name type="scientific">Taylorella asinigenitalis (strain MCE3)</name>
    <dbReference type="NCBI Taxonomy" id="1008459"/>
    <lineage>
        <taxon>Bacteria</taxon>
        <taxon>Pseudomonadati</taxon>
        <taxon>Pseudomonadota</taxon>
        <taxon>Betaproteobacteria</taxon>
        <taxon>Burkholderiales</taxon>
        <taxon>Alcaligenaceae</taxon>
        <taxon>Taylorella</taxon>
    </lineage>
</organism>
<reference key="1">
    <citation type="submission" date="2011-09" db="EMBL/GenBank/DDBJ databases">
        <title>Genomic characterization of the Taylorella genus.</title>
        <authorList>
            <person name="Hebert L."/>
            <person name="Moumen B."/>
            <person name="Pons N."/>
            <person name="Duquesne F."/>
            <person name="Breuil M.-F."/>
            <person name="Goux D."/>
            <person name="Batto J.-M."/>
            <person name="Renault P."/>
            <person name="Laugier C."/>
            <person name="Petry S."/>
        </authorList>
    </citation>
    <scope>NUCLEOTIDE SEQUENCE</scope>
    <source>
        <strain>MCE3</strain>
    </source>
</reference>
<evidence type="ECO:0000313" key="2">
    <source>
        <dbReference type="EMBL" id="AEP35898.1"/>
    </source>
</evidence>
<dbReference type="HOGENOM" id="CLU_1331380_0_0_4"/>
<name>G4QD81_TAYAM</name>
<sequence>MNKFKLLLTLIGLITTLCSQSFATDTKHVVDMDYINKALDARESISIFENERFFLEGKQKKTDYRENLIYQPSPQGKIFCASVLMYPTAESAYECAFNYFIFYLSNTYNKNPNLKDIDIVWINTNLELARILMEKYNFHYAEFYSKYDNKIFWEKKVSHLQTCLDNYTRNFIKANVDASCIIPTKSPFLNETRKLPDDVIKHIYGR</sequence>
<keyword evidence="1" id="KW-0732">Signal</keyword>
<dbReference type="EMBL" id="CP003059">
    <property type="protein sequence ID" value="AEP35898.1"/>
    <property type="molecule type" value="Genomic_DNA"/>
</dbReference>
<reference evidence="2 3" key="2">
    <citation type="journal article" date="2012" name="PLoS ONE">
        <title>Genomic characterization of the taylorella genus.</title>
        <authorList>
            <person name="Hebert L."/>
            <person name="Moumen B."/>
            <person name="Pons N."/>
            <person name="Duquesne F."/>
            <person name="Breuil M.F."/>
            <person name="Goux D."/>
            <person name="Batto J.M."/>
            <person name="Laugier C."/>
            <person name="Renault P."/>
            <person name="Petry S."/>
        </authorList>
    </citation>
    <scope>NUCLEOTIDE SEQUENCE [LARGE SCALE GENOMIC DNA]</scope>
    <source>
        <strain evidence="2 3">MCE3</strain>
    </source>
</reference>
<dbReference type="Proteomes" id="UP000009284">
    <property type="component" value="Chromosome"/>
</dbReference>
<evidence type="ECO:0000313" key="3">
    <source>
        <dbReference type="Proteomes" id="UP000009284"/>
    </source>
</evidence>
<feature type="chain" id="PRO_5003467162" evidence="1">
    <location>
        <begin position="24"/>
        <end position="206"/>
    </location>
</feature>
<proteinExistence type="predicted"/>